<organism evidence="9 10">
    <name type="scientific">SAR86 cluster bacterium SAR86E</name>
    <dbReference type="NCBI Taxonomy" id="1208365"/>
    <lineage>
        <taxon>Bacteria</taxon>
        <taxon>Pseudomonadati</taxon>
        <taxon>Pseudomonadota</taxon>
        <taxon>Gammaproteobacteria</taxon>
        <taxon>SAR86 cluster</taxon>
    </lineage>
</organism>
<name>K6G528_9GAMM</name>
<proteinExistence type="predicted"/>
<evidence type="ECO:0000256" key="4">
    <source>
        <dbReference type="ARBA" id="ARBA00022989"/>
    </source>
</evidence>
<evidence type="ECO:0000256" key="6">
    <source>
        <dbReference type="ARBA" id="ARBA00023306"/>
    </source>
</evidence>
<dbReference type="GO" id="GO:0043093">
    <property type="term" value="P:FtsZ-dependent cytokinesis"/>
    <property type="evidence" value="ECO:0007669"/>
    <property type="project" value="TreeGrafter"/>
</dbReference>
<keyword evidence="6" id="KW-0131">Cell cycle</keyword>
<dbReference type="GO" id="GO:0030428">
    <property type="term" value="C:cell septum"/>
    <property type="evidence" value="ECO:0007669"/>
    <property type="project" value="TreeGrafter"/>
</dbReference>
<evidence type="ECO:0000256" key="5">
    <source>
        <dbReference type="ARBA" id="ARBA00023136"/>
    </source>
</evidence>
<accession>K6G528</accession>
<feature type="coiled-coil region" evidence="7">
    <location>
        <begin position="32"/>
        <end position="59"/>
    </location>
</feature>
<keyword evidence="3 8" id="KW-0812">Transmembrane</keyword>
<keyword evidence="7" id="KW-0175">Coiled coil</keyword>
<keyword evidence="10" id="KW-1185">Reference proteome</keyword>
<dbReference type="PANTHER" id="PTHR37485">
    <property type="entry name" value="CELL DIVISION PROTEIN FTSB"/>
    <property type="match status" value="1"/>
</dbReference>
<keyword evidence="4 8" id="KW-1133">Transmembrane helix</keyword>
<feature type="transmembrane region" description="Helical" evidence="8">
    <location>
        <begin position="6"/>
        <end position="26"/>
    </location>
</feature>
<dbReference type="STRING" id="1208365.B273_1365"/>
<dbReference type="Proteomes" id="UP000010310">
    <property type="component" value="Unassembled WGS sequence"/>
</dbReference>
<keyword evidence="2 9" id="KW-0132">Cell division</keyword>
<dbReference type="EMBL" id="AMWX01000008">
    <property type="protein sequence ID" value="EKO36339.1"/>
    <property type="molecule type" value="Genomic_DNA"/>
</dbReference>
<evidence type="ECO:0000256" key="7">
    <source>
        <dbReference type="SAM" id="Coils"/>
    </source>
</evidence>
<dbReference type="InterPro" id="IPR007060">
    <property type="entry name" value="FtsL/DivIC"/>
</dbReference>
<dbReference type="AlphaFoldDB" id="K6G528"/>
<dbReference type="Pfam" id="PF04977">
    <property type="entry name" value="DivIC"/>
    <property type="match status" value="1"/>
</dbReference>
<reference evidence="9 10" key="1">
    <citation type="submission" date="2012-09" db="EMBL/GenBank/DDBJ databases">
        <authorList>
            <person name="Dupont C.L."/>
            <person name="Rusch D.B."/>
            <person name="Lombardo M.-J."/>
            <person name="Novotny M."/>
            <person name="Yee-Greenbaum J."/>
            <person name="Laskin R."/>
        </authorList>
    </citation>
    <scope>NUCLEOTIDE SEQUENCE [LARGE SCALE GENOMIC DNA]</scope>
    <source>
        <strain evidence="9">SAR86E</strain>
    </source>
</reference>
<evidence type="ECO:0000256" key="2">
    <source>
        <dbReference type="ARBA" id="ARBA00022618"/>
    </source>
</evidence>
<dbReference type="InterPro" id="IPR023081">
    <property type="entry name" value="Cell_div_FtsB"/>
</dbReference>
<keyword evidence="5 8" id="KW-0472">Membrane</keyword>
<evidence type="ECO:0000256" key="1">
    <source>
        <dbReference type="ARBA" id="ARBA00022475"/>
    </source>
</evidence>
<evidence type="ECO:0000313" key="10">
    <source>
        <dbReference type="Proteomes" id="UP000010310"/>
    </source>
</evidence>
<evidence type="ECO:0000256" key="3">
    <source>
        <dbReference type="ARBA" id="ARBA00022692"/>
    </source>
</evidence>
<keyword evidence="1" id="KW-1003">Cell membrane</keyword>
<dbReference type="PANTHER" id="PTHR37485:SF1">
    <property type="entry name" value="CELL DIVISION PROTEIN FTSB"/>
    <property type="match status" value="1"/>
</dbReference>
<protein>
    <submittedName>
        <fullName evidence="9">Putative cell division protein FtsL</fullName>
    </submittedName>
</protein>
<evidence type="ECO:0000256" key="8">
    <source>
        <dbReference type="SAM" id="Phobius"/>
    </source>
</evidence>
<gene>
    <name evidence="9" type="ORF">B273_1365</name>
</gene>
<sequence>MSLVKSLNIVIIFLIGLVLYSLFFGVDNKLSFENLQNENQKILKENEMLTQENNTLESSIKSRQKNDAHAEKFAREELNLIYKDEQFLSFKEINPNEPKK</sequence>
<evidence type="ECO:0000313" key="9">
    <source>
        <dbReference type="EMBL" id="EKO36339.1"/>
    </source>
</evidence>
<comment type="caution">
    <text evidence="9">The sequence shown here is derived from an EMBL/GenBank/DDBJ whole genome shotgun (WGS) entry which is preliminary data.</text>
</comment>